<evidence type="ECO:0000313" key="2">
    <source>
        <dbReference type="Proteomes" id="UP000289738"/>
    </source>
</evidence>
<keyword evidence="2" id="KW-1185">Reference proteome</keyword>
<dbReference type="EMBL" id="SDMP01000016">
    <property type="protein sequence ID" value="RYR02744.1"/>
    <property type="molecule type" value="Genomic_DNA"/>
</dbReference>
<gene>
    <name evidence="1" type="ORF">Ahy_B06g081557</name>
</gene>
<name>A0A444YLF9_ARAHY</name>
<evidence type="ECO:0000313" key="1">
    <source>
        <dbReference type="EMBL" id="RYR02744.1"/>
    </source>
</evidence>
<accession>A0A444YLF9</accession>
<sequence length="156" mass="17222">MEGELRCEGEERTAAACPATAIPIEPPNPPHLTASCHCHQQRWRREKEANARREREAFGWLSGELLRRAHRHRLGRCRRKRACTRGCWSGSPLPEAPLHIWPPGSHIEVAVLLPPPLLGFLVNGYGAVVAGTTTGAAATCFPKIRVVVVAEKVIWS</sequence>
<dbReference type="AlphaFoldDB" id="A0A444YLF9"/>
<dbReference type="Proteomes" id="UP000289738">
    <property type="component" value="Chromosome B06"/>
</dbReference>
<organism evidence="1 2">
    <name type="scientific">Arachis hypogaea</name>
    <name type="common">Peanut</name>
    <dbReference type="NCBI Taxonomy" id="3818"/>
    <lineage>
        <taxon>Eukaryota</taxon>
        <taxon>Viridiplantae</taxon>
        <taxon>Streptophyta</taxon>
        <taxon>Embryophyta</taxon>
        <taxon>Tracheophyta</taxon>
        <taxon>Spermatophyta</taxon>
        <taxon>Magnoliopsida</taxon>
        <taxon>eudicotyledons</taxon>
        <taxon>Gunneridae</taxon>
        <taxon>Pentapetalae</taxon>
        <taxon>rosids</taxon>
        <taxon>fabids</taxon>
        <taxon>Fabales</taxon>
        <taxon>Fabaceae</taxon>
        <taxon>Papilionoideae</taxon>
        <taxon>50 kb inversion clade</taxon>
        <taxon>dalbergioids sensu lato</taxon>
        <taxon>Dalbergieae</taxon>
        <taxon>Pterocarpus clade</taxon>
        <taxon>Arachis</taxon>
    </lineage>
</organism>
<proteinExistence type="predicted"/>
<protein>
    <submittedName>
        <fullName evidence="1">Uncharacterized protein</fullName>
    </submittedName>
</protein>
<reference evidence="1 2" key="1">
    <citation type="submission" date="2019-01" db="EMBL/GenBank/DDBJ databases">
        <title>Sequencing of cultivated peanut Arachis hypogaea provides insights into genome evolution and oil improvement.</title>
        <authorList>
            <person name="Chen X."/>
        </authorList>
    </citation>
    <scope>NUCLEOTIDE SEQUENCE [LARGE SCALE GENOMIC DNA]</scope>
    <source>
        <strain evidence="2">cv. Fuhuasheng</strain>
        <tissue evidence="1">Leaves</tissue>
    </source>
</reference>
<comment type="caution">
    <text evidence="1">The sequence shown here is derived from an EMBL/GenBank/DDBJ whole genome shotgun (WGS) entry which is preliminary data.</text>
</comment>